<evidence type="ECO:0000313" key="2">
    <source>
        <dbReference type="EMBL" id="NDL64234.1"/>
    </source>
</evidence>
<gene>
    <name evidence="2" type="ORF">GRH90_15955</name>
</gene>
<reference evidence="2 3" key="1">
    <citation type="submission" date="2019-12" db="EMBL/GenBank/DDBJ databases">
        <authorList>
            <person name="Lee S.D."/>
        </authorList>
    </citation>
    <scope>NUCLEOTIDE SEQUENCE [LARGE SCALE GENOMIC DNA]</scope>
    <source>
        <strain evidence="2 3">SAP-6</strain>
    </source>
</reference>
<dbReference type="Pfam" id="PF13729">
    <property type="entry name" value="TraF_2"/>
    <property type="match status" value="1"/>
</dbReference>
<dbReference type="InterPro" id="IPR032811">
    <property type="entry name" value="Put_conjugal_transfer"/>
</dbReference>
<dbReference type="Gene3D" id="2.40.160.60">
    <property type="entry name" value="Outer membrane protein transport protein (OMPP1/FadL/TodX)"/>
    <property type="match status" value="1"/>
</dbReference>
<proteinExistence type="predicted"/>
<feature type="signal peptide" evidence="1">
    <location>
        <begin position="1"/>
        <end position="25"/>
    </location>
</feature>
<evidence type="ECO:0000256" key="1">
    <source>
        <dbReference type="SAM" id="SignalP"/>
    </source>
</evidence>
<organism evidence="2 3">
    <name type="scientific">Acerihabitans arboris</name>
    <dbReference type="NCBI Taxonomy" id="2691583"/>
    <lineage>
        <taxon>Bacteria</taxon>
        <taxon>Pseudomonadati</taxon>
        <taxon>Pseudomonadota</taxon>
        <taxon>Gammaproteobacteria</taxon>
        <taxon>Enterobacterales</taxon>
        <taxon>Pectobacteriaceae</taxon>
        <taxon>Acerihabitans</taxon>
    </lineage>
</organism>
<keyword evidence="3" id="KW-1185">Reference proteome</keyword>
<sequence length="403" mass="41806">MMKANLITRSLFSTGLLTLSASALAAGTWAEARNDAMGGTGVASAHYGSAPLVNPALLTQFGPKDDLSIILPSVGARVSDPDNLVDGFDDVKSAWDAFDAQAGDGTGADSSATNLKQKLQDISGHQGKAEAAASAAIAVPNATLPFAFVAKGWGTANAKATVTQSDLAYLDAVGSGAIQPTQADLDKLTSRAEGLAALVTEYGVSVAHQFDLAGHPVSVGVTPKVQRVSTYNYNVAINNFSTSDFRGGDYERSETGGNVDVGLATNLSSEWTVGLVAQNLVARSVETKEINGIKDSFKVRPQATVGTAWSNGIVTTALDIDLTPASGFASEEKSQYAGIGAELNAWSWAQLRAGYRADMRNSDNNAFTAGIGLSPFDVVHLDLTGLVGSGRTYGVVAQLTYTF</sequence>
<keyword evidence="1" id="KW-0732">Signal</keyword>
<dbReference type="AlphaFoldDB" id="A0A845SMT0"/>
<protein>
    <submittedName>
        <fullName evidence="2">Conjugal transfer protein TraF</fullName>
    </submittedName>
</protein>
<reference evidence="2 3" key="2">
    <citation type="submission" date="2020-02" db="EMBL/GenBank/DDBJ databases">
        <title>The new genus of Enterobacteriales.</title>
        <authorList>
            <person name="Kim I.S."/>
        </authorList>
    </citation>
    <scope>NUCLEOTIDE SEQUENCE [LARGE SCALE GENOMIC DNA]</scope>
    <source>
        <strain evidence="2 3">SAP-6</strain>
    </source>
</reference>
<dbReference type="EMBL" id="WUBS01000011">
    <property type="protein sequence ID" value="NDL64234.1"/>
    <property type="molecule type" value="Genomic_DNA"/>
</dbReference>
<dbReference type="Proteomes" id="UP000461443">
    <property type="component" value="Unassembled WGS sequence"/>
</dbReference>
<name>A0A845SMT0_9GAMM</name>
<feature type="chain" id="PRO_5032774974" evidence="1">
    <location>
        <begin position="26"/>
        <end position="403"/>
    </location>
</feature>
<evidence type="ECO:0000313" key="3">
    <source>
        <dbReference type="Proteomes" id="UP000461443"/>
    </source>
</evidence>
<comment type="caution">
    <text evidence="2">The sequence shown here is derived from an EMBL/GenBank/DDBJ whole genome shotgun (WGS) entry which is preliminary data.</text>
</comment>
<accession>A0A845SMT0</accession>